<evidence type="ECO:0000256" key="6">
    <source>
        <dbReference type="SAM" id="MobiDB-lite"/>
    </source>
</evidence>
<dbReference type="InterPro" id="IPR029035">
    <property type="entry name" value="DHS-like_NAD/FAD-binding_dom"/>
</dbReference>
<dbReference type="PROSITE" id="PS50305">
    <property type="entry name" value="SIRTUIN"/>
    <property type="match status" value="1"/>
</dbReference>
<evidence type="ECO:0000259" key="7">
    <source>
        <dbReference type="PROSITE" id="PS50305"/>
    </source>
</evidence>
<dbReference type="OrthoDB" id="424302at2759"/>
<dbReference type="GO" id="GO:0070403">
    <property type="term" value="F:NAD+ binding"/>
    <property type="evidence" value="ECO:0007669"/>
    <property type="project" value="InterPro"/>
</dbReference>
<evidence type="ECO:0000313" key="9">
    <source>
        <dbReference type="Proteomes" id="UP000245884"/>
    </source>
</evidence>
<dbReference type="PANTHER" id="PTHR11085">
    <property type="entry name" value="NAD-DEPENDENT PROTEIN DEACYLASE SIRTUIN-5, MITOCHONDRIAL-RELATED"/>
    <property type="match status" value="1"/>
</dbReference>
<dbReference type="Gene3D" id="3.30.1600.10">
    <property type="entry name" value="SIR2/SIRT2 'Small Domain"/>
    <property type="match status" value="2"/>
</dbReference>
<dbReference type="Gene3D" id="3.40.50.1220">
    <property type="entry name" value="TPP-binding domain"/>
    <property type="match status" value="2"/>
</dbReference>
<feature type="region of interest" description="Disordered" evidence="6">
    <location>
        <begin position="187"/>
        <end position="209"/>
    </location>
</feature>
<evidence type="ECO:0000256" key="3">
    <source>
        <dbReference type="ARBA" id="ARBA00022679"/>
    </source>
</evidence>
<feature type="domain" description="Deacetylase sirtuin-type" evidence="7">
    <location>
        <begin position="14"/>
        <end position="381"/>
    </location>
</feature>
<dbReference type="PANTHER" id="PTHR11085:SF10">
    <property type="entry name" value="NAD-DEPENDENT PROTEIN DEACYLASE SIRTUIN-5, MITOCHONDRIAL-RELATED"/>
    <property type="match status" value="1"/>
</dbReference>
<protein>
    <submittedName>
        <fullName evidence="8">DHS-like NAD/FAD-binding domain-containing protein</fullName>
    </submittedName>
</protein>
<dbReference type="InterPro" id="IPR050134">
    <property type="entry name" value="NAD-dep_sirtuin_deacylases"/>
</dbReference>
<dbReference type="STRING" id="1569628.A0A316UIN0"/>
<dbReference type="EMBL" id="KZ819677">
    <property type="protein sequence ID" value="PWN25132.1"/>
    <property type="molecule type" value="Genomic_DNA"/>
</dbReference>
<evidence type="ECO:0000256" key="1">
    <source>
        <dbReference type="ARBA" id="ARBA00004173"/>
    </source>
</evidence>
<accession>A0A316UIN0</accession>
<dbReference type="InterPro" id="IPR026591">
    <property type="entry name" value="Sirtuin_cat_small_dom_sf"/>
</dbReference>
<comment type="caution">
    <text evidence="5">Lacks conserved residue(s) required for the propagation of feature annotation.</text>
</comment>
<reference evidence="8 9" key="1">
    <citation type="journal article" date="2018" name="Mol. Biol. Evol.">
        <title>Broad Genomic Sampling Reveals a Smut Pathogenic Ancestry of the Fungal Clade Ustilaginomycotina.</title>
        <authorList>
            <person name="Kijpornyongpan T."/>
            <person name="Mondo S.J."/>
            <person name="Barry K."/>
            <person name="Sandor L."/>
            <person name="Lee J."/>
            <person name="Lipzen A."/>
            <person name="Pangilinan J."/>
            <person name="LaButti K."/>
            <person name="Hainaut M."/>
            <person name="Henrissat B."/>
            <person name="Grigoriev I.V."/>
            <person name="Spatafora J.W."/>
            <person name="Aime M.C."/>
        </authorList>
    </citation>
    <scope>NUCLEOTIDE SEQUENCE [LARGE SCALE GENOMIC DNA]</scope>
    <source>
        <strain evidence="8 9">MCA 5214</strain>
    </source>
</reference>
<proteinExistence type="inferred from homology"/>
<dbReference type="InterPro" id="IPR026590">
    <property type="entry name" value="Ssirtuin_cat_dom"/>
</dbReference>
<keyword evidence="9" id="KW-1185">Reference proteome</keyword>
<dbReference type="GeneID" id="37029689"/>
<evidence type="ECO:0000313" key="8">
    <source>
        <dbReference type="EMBL" id="PWN25132.1"/>
    </source>
</evidence>
<dbReference type="InterPro" id="IPR003000">
    <property type="entry name" value="Sirtuin"/>
</dbReference>
<name>A0A316UIN0_9BASI</name>
<dbReference type="AlphaFoldDB" id="A0A316UIN0"/>
<evidence type="ECO:0000256" key="4">
    <source>
        <dbReference type="ARBA" id="ARBA00023027"/>
    </source>
</evidence>
<sequence length="397" mass="43638">MRISIPSIPNTSSRPSIERTINEATEMVASFLERGGRNNLIMTGAGISVDSGIAPYRGKGGHYTVHKTYRPIFYPEFVDPTSRGDQFRRRYWARSFLGFKPVQRAHPNPGHYSIAALQRLGHVPSYITQNVDNLHHAATPSASLAAESILELHGTLQSVICVQADPSYVHGSPPRDKDMYDRLCPPSTSSGARPRPFNTPTGEAYPNGCGFRGSRSAYQEVMEERNPKWHAHAQHLRETRTEPKTNPDGDVALPEGTDYQSFNAVPCPNCGGKGVLKPNVIMFGESVPAPMRARSFEVVDSASSMLLVGTSLATYSAYRLVKQAVEQNKPCLILNVGPTRADEIVADKIELGSSEVLRAVAKKLAKGREEKDVVLRRLLEEGTVITREERMKGVVSS</sequence>
<evidence type="ECO:0000256" key="2">
    <source>
        <dbReference type="ARBA" id="ARBA00006924"/>
    </source>
</evidence>
<dbReference type="Pfam" id="PF02146">
    <property type="entry name" value="SIR2"/>
    <property type="match status" value="2"/>
</dbReference>
<keyword evidence="3" id="KW-0808">Transferase</keyword>
<dbReference type="GO" id="GO:0017136">
    <property type="term" value="F:histone deacetylase activity, NAD-dependent"/>
    <property type="evidence" value="ECO:0007669"/>
    <property type="project" value="TreeGrafter"/>
</dbReference>
<dbReference type="Proteomes" id="UP000245884">
    <property type="component" value="Unassembled WGS sequence"/>
</dbReference>
<dbReference type="SUPFAM" id="SSF52467">
    <property type="entry name" value="DHS-like NAD/FAD-binding domain"/>
    <property type="match status" value="1"/>
</dbReference>
<organism evidence="8 9">
    <name type="scientific">Jaminaea rosea</name>
    <dbReference type="NCBI Taxonomy" id="1569628"/>
    <lineage>
        <taxon>Eukaryota</taxon>
        <taxon>Fungi</taxon>
        <taxon>Dikarya</taxon>
        <taxon>Basidiomycota</taxon>
        <taxon>Ustilaginomycotina</taxon>
        <taxon>Exobasidiomycetes</taxon>
        <taxon>Microstromatales</taxon>
        <taxon>Microstromatales incertae sedis</taxon>
        <taxon>Jaminaea</taxon>
    </lineage>
</organism>
<dbReference type="GO" id="GO:0005739">
    <property type="term" value="C:mitochondrion"/>
    <property type="evidence" value="ECO:0007669"/>
    <property type="project" value="UniProtKB-SubCell"/>
</dbReference>
<keyword evidence="4" id="KW-0520">NAD</keyword>
<evidence type="ECO:0000256" key="5">
    <source>
        <dbReference type="PROSITE-ProRule" id="PRU00236"/>
    </source>
</evidence>
<gene>
    <name evidence="8" type="ORF">BDZ90DRAFT_255832</name>
</gene>
<comment type="subcellular location">
    <subcellularLocation>
        <location evidence="1">Mitochondrion</location>
    </subcellularLocation>
</comment>
<comment type="similarity">
    <text evidence="2">Belongs to the sirtuin family. Class I subfamily.</text>
</comment>
<dbReference type="RefSeq" id="XP_025359744.1">
    <property type="nucleotide sequence ID" value="XM_025507866.1"/>
</dbReference>